<sequence>MPETFITLSEIPLKNNCPVCFNNEGLCLTFKQKIIETSFYKNATTNVSNTLTCSKCESTIYPVQWTEDIERVFDYHKKLNTPDKVLNYKNPFWIALAFIIIIIIAISAYFSLKN</sequence>
<name>A0A9X1I1N1_9FLAO</name>
<evidence type="ECO:0000256" key="1">
    <source>
        <dbReference type="SAM" id="Phobius"/>
    </source>
</evidence>
<keyword evidence="1" id="KW-1133">Transmembrane helix</keyword>
<dbReference type="EMBL" id="JAJAPW010000006">
    <property type="protein sequence ID" value="MCB4799795.1"/>
    <property type="molecule type" value="Genomic_DNA"/>
</dbReference>
<dbReference type="RefSeq" id="WP_226544281.1">
    <property type="nucleotide sequence ID" value="NZ_JAJAPW010000006.1"/>
</dbReference>
<evidence type="ECO:0000313" key="2">
    <source>
        <dbReference type="EMBL" id="MCB4799795.1"/>
    </source>
</evidence>
<comment type="caution">
    <text evidence="2">The sequence shown here is derived from an EMBL/GenBank/DDBJ whole genome shotgun (WGS) entry which is preliminary data.</text>
</comment>
<accession>A0A9X1I1N1</accession>
<organism evidence="2 3">
    <name type="scientific">Neotamlana laminarinivorans</name>
    <dbReference type="NCBI Taxonomy" id="2883124"/>
    <lineage>
        <taxon>Bacteria</taxon>
        <taxon>Pseudomonadati</taxon>
        <taxon>Bacteroidota</taxon>
        <taxon>Flavobacteriia</taxon>
        <taxon>Flavobacteriales</taxon>
        <taxon>Flavobacteriaceae</taxon>
        <taxon>Neotamlana</taxon>
    </lineage>
</organism>
<protein>
    <submittedName>
        <fullName evidence="2">Uncharacterized protein</fullName>
    </submittedName>
</protein>
<proteinExistence type="predicted"/>
<feature type="transmembrane region" description="Helical" evidence="1">
    <location>
        <begin position="92"/>
        <end position="112"/>
    </location>
</feature>
<reference evidence="2" key="1">
    <citation type="submission" date="2021-10" db="EMBL/GenBank/DDBJ databases">
        <title>Tamlana sargassums sp. nov., and Tamlana laminarinivorans sp. nov., two new bacteria isolated from the brown alga.</title>
        <authorList>
            <person name="Li J."/>
        </authorList>
    </citation>
    <scope>NUCLEOTIDE SEQUENCE</scope>
    <source>
        <strain evidence="2">PT2-4</strain>
    </source>
</reference>
<dbReference type="Proteomes" id="UP001139199">
    <property type="component" value="Unassembled WGS sequence"/>
</dbReference>
<dbReference type="AlphaFoldDB" id="A0A9X1I1N1"/>
<keyword evidence="1" id="KW-0472">Membrane</keyword>
<gene>
    <name evidence="2" type="ORF">LG649_13145</name>
</gene>
<keyword evidence="1" id="KW-0812">Transmembrane</keyword>
<keyword evidence="3" id="KW-1185">Reference proteome</keyword>
<evidence type="ECO:0000313" key="3">
    <source>
        <dbReference type="Proteomes" id="UP001139199"/>
    </source>
</evidence>